<feature type="transmembrane region" description="Helical" evidence="1">
    <location>
        <begin position="185"/>
        <end position="202"/>
    </location>
</feature>
<keyword evidence="1" id="KW-0472">Membrane</keyword>
<dbReference type="Pfam" id="PF06916">
    <property type="entry name" value="FAM210A-B_dom"/>
    <property type="match status" value="1"/>
</dbReference>
<name>A0A8B8BUN1_CRAVI</name>
<dbReference type="InterPro" id="IPR045866">
    <property type="entry name" value="FAM210A/B-like"/>
</dbReference>
<dbReference type="GO" id="GO:0005739">
    <property type="term" value="C:mitochondrion"/>
    <property type="evidence" value="ECO:0007669"/>
    <property type="project" value="TreeGrafter"/>
</dbReference>
<keyword evidence="1" id="KW-0812">Transmembrane</keyword>
<keyword evidence="1" id="KW-1133">Transmembrane helix</keyword>
<dbReference type="OrthoDB" id="426386at2759"/>
<dbReference type="Proteomes" id="UP000694844">
    <property type="component" value="Chromosome 9"/>
</dbReference>
<feature type="domain" description="DUF1279" evidence="2">
    <location>
        <begin position="133"/>
        <end position="219"/>
    </location>
</feature>
<sequence>MQSLWKRHHSTFVRACTSRSIVLVRTDVPSQFFSLGLRNLRLPSLTFKLCVGSNSRCIHYLARSQHRDLNLQKIALTAGIRTKTEHTLSFFDICRPFSSSTVVFCEKKETRNDKTGAKEEDGSQTEGELTQRQKLKRVVKEYGPVVIIFHICIALMSLGFFYSLVSLGVDVIGILRKLGVSESVLESQLAAGASTFVIAYAVHKMFAVPRIGITITCAPIIVRKLRQIGVFKPPKPSVKK</sequence>
<dbReference type="PANTHER" id="PTHR21377">
    <property type="entry name" value="PROTEIN FAM210B, MITOCHONDRIAL"/>
    <property type="match status" value="1"/>
</dbReference>
<protein>
    <submittedName>
        <fullName evidence="4">Protein FAM210B-like</fullName>
    </submittedName>
</protein>
<dbReference type="GeneID" id="111113204"/>
<dbReference type="InterPro" id="IPR009688">
    <property type="entry name" value="FAM210A/B-like_dom"/>
</dbReference>
<evidence type="ECO:0000313" key="3">
    <source>
        <dbReference type="Proteomes" id="UP000694844"/>
    </source>
</evidence>
<dbReference type="RefSeq" id="XP_022307010.1">
    <property type="nucleotide sequence ID" value="XM_022451302.1"/>
</dbReference>
<keyword evidence="3" id="KW-1185">Reference proteome</keyword>
<evidence type="ECO:0000259" key="2">
    <source>
        <dbReference type="Pfam" id="PF06916"/>
    </source>
</evidence>
<evidence type="ECO:0000313" key="4">
    <source>
        <dbReference type="RefSeq" id="XP_022307010.1"/>
    </source>
</evidence>
<dbReference type="AlphaFoldDB" id="A0A8B8BUN1"/>
<organism evidence="3 4">
    <name type="scientific">Crassostrea virginica</name>
    <name type="common">Eastern oyster</name>
    <dbReference type="NCBI Taxonomy" id="6565"/>
    <lineage>
        <taxon>Eukaryota</taxon>
        <taxon>Metazoa</taxon>
        <taxon>Spiralia</taxon>
        <taxon>Lophotrochozoa</taxon>
        <taxon>Mollusca</taxon>
        <taxon>Bivalvia</taxon>
        <taxon>Autobranchia</taxon>
        <taxon>Pteriomorphia</taxon>
        <taxon>Ostreida</taxon>
        <taxon>Ostreoidea</taxon>
        <taxon>Ostreidae</taxon>
        <taxon>Crassostrea</taxon>
    </lineage>
</organism>
<feature type="transmembrane region" description="Helical" evidence="1">
    <location>
        <begin position="142"/>
        <end position="165"/>
    </location>
</feature>
<dbReference type="KEGG" id="cvn:111113204"/>
<evidence type="ECO:0000256" key="1">
    <source>
        <dbReference type="SAM" id="Phobius"/>
    </source>
</evidence>
<accession>A0A8B8BUN1</accession>
<reference evidence="4" key="1">
    <citation type="submission" date="2025-08" db="UniProtKB">
        <authorList>
            <consortium name="RefSeq"/>
        </authorList>
    </citation>
    <scope>IDENTIFICATION</scope>
    <source>
        <tissue evidence="4">Whole sample</tissue>
    </source>
</reference>
<gene>
    <name evidence="4" type="primary">LOC111113204</name>
</gene>
<dbReference type="PANTHER" id="PTHR21377:SF0">
    <property type="entry name" value="PROTEIN FAM210B, MITOCHONDRIAL"/>
    <property type="match status" value="1"/>
</dbReference>
<proteinExistence type="predicted"/>